<name>A0ABQ8S9Z5_PERAM</name>
<feature type="region of interest" description="Disordered" evidence="1">
    <location>
        <begin position="53"/>
        <end position="74"/>
    </location>
</feature>
<gene>
    <name evidence="2" type="ORF">ANN_19275</name>
</gene>
<evidence type="ECO:0000313" key="2">
    <source>
        <dbReference type="EMBL" id="KAJ4430684.1"/>
    </source>
</evidence>
<dbReference type="EMBL" id="JAJSOF020000031">
    <property type="protein sequence ID" value="KAJ4430684.1"/>
    <property type="molecule type" value="Genomic_DNA"/>
</dbReference>
<protein>
    <submittedName>
        <fullName evidence="2">Uncharacterized protein</fullName>
    </submittedName>
</protein>
<accession>A0ABQ8S9Z5</accession>
<dbReference type="Proteomes" id="UP001148838">
    <property type="component" value="Unassembled WGS sequence"/>
</dbReference>
<evidence type="ECO:0000313" key="3">
    <source>
        <dbReference type="Proteomes" id="UP001148838"/>
    </source>
</evidence>
<evidence type="ECO:0000256" key="1">
    <source>
        <dbReference type="SAM" id="MobiDB-lite"/>
    </source>
</evidence>
<keyword evidence="3" id="KW-1185">Reference proteome</keyword>
<organism evidence="2 3">
    <name type="scientific">Periplaneta americana</name>
    <name type="common">American cockroach</name>
    <name type="synonym">Blatta americana</name>
    <dbReference type="NCBI Taxonomy" id="6978"/>
    <lineage>
        <taxon>Eukaryota</taxon>
        <taxon>Metazoa</taxon>
        <taxon>Ecdysozoa</taxon>
        <taxon>Arthropoda</taxon>
        <taxon>Hexapoda</taxon>
        <taxon>Insecta</taxon>
        <taxon>Pterygota</taxon>
        <taxon>Neoptera</taxon>
        <taxon>Polyneoptera</taxon>
        <taxon>Dictyoptera</taxon>
        <taxon>Blattodea</taxon>
        <taxon>Blattoidea</taxon>
        <taxon>Blattidae</taxon>
        <taxon>Blattinae</taxon>
        <taxon>Periplaneta</taxon>
    </lineage>
</organism>
<proteinExistence type="predicted"/>
<sequence>MSRTEDVYFFLKLSRENLKAADTIRPYLDAEQTVNLLENADNTDDVIKDIKGNEETEPVLLPPQDGNDCDKDDGASDNECIANIRGVRKGVLSEPAEIRVAANGE</sequence>
<comment type="caution">
    <text evidence="2">The sequence shown here is derived from an EMBL/GenBank/DDBJ whole genome shotgun (WGS) entry which is preliminary data.</text>
</comment>
<feature type="non-terminal residue" evidence="2">
    <location>
        <position position="105"/>
    </location>
</feature>
<reference evidence="2 3" key="1">
    <citation type="journal article" date="2022" name="Allergy">
        <title>Genome assembly and annotation of Periplaneta americana reveal a comprehensive cockroach allergen profile.</title>
        <authorList>
            <person name="Wang L."/>
            <person name="Xiong Q."/>
            <person name="Saelim N."/>
            <person name="Wang L."/>
            <person name="Nong W."/>
            <person name="Wan A.T."/>
            <person name="Shi M."/>
            <person name="Liu X."/>
            <person name="Cao Q."/>
            <person name="Hui J.H.L."/>
            <person name="Sookrung N."/>
            <person name="Leung T.F."/>
            <person name="Tungtrongchitr A."/>
            <person name="Tsui S.K.W."/>
        </authorList>
    </citation>
    <scope>NUCLEOTIDE SEQUENCE [LARGE SCALE GENOMIC DNA]</scope>
    <source>
        <strain evidence="2">PWHHKU_190912</strain>
    </source>
</reference>